<comment type="caution">
    <text evidence="2">The sequence shown here is derived from an EMBL/GenBank/DDBJ whole genome shotgun (WGS) entry which is preliminary data.</text>
</comment>
<feature type="region of interest" description="Disordered" evidence="1">
    <location>
        <begin position="70"/>
        <end position="102"/>
    </location>
</feature>
<protein>
    <submittedName>
        <fullName evidence="2">Uncharacterized protein</fullName>
    </submittedName>
</protein>
<sequence>MPTRCLDGIDRRDLDTPSLNAVTSARLFSSADSRTPLFCGAPASHAHHAEDLPARPFTLIPPRQPCASLRQPRDDRRVLADGGASRSLIKRTAADDPRTSRPTHRFAPPLRFRCKLLHEGNPLVVRAYLVSVWKSFCRVHSLDSGPRRLLFPFFPVADPSRDPSHSWRGRRAKLYVQFWTPRIQHSSVISPSDVVLSAGKSCRLVRNCAPYSVTGVQEGGLVILPFDAGIDHI</sequence>
<dbReference type="Proteomes" id="UP001221757">
    <property type="component" value="Unassembled WGS sequence"/>
</dbReference>
<name>A0AAD7G5Y6_MYCRO</name>
<gene>
    <name evidence="2" type="ORF">B0H17DRAFT_1183826</name>
</gene>
<evidence type="ECO:0000256" key="1">
    <source>
        <dbReference type="SAM" id="MobiDB-lite"/>
    </source>
</evidence>
<reference evidence="2" key="1">
    <citation type="submission" date="2023-03" db="EMBL/GenBank/DDBJ databases">
        <title>Massive genome expansion in bonnet fungi (Mycena s.s.) driven by repeated elements and novel gene families across ecological guilds.</title>
        <authorList>
            <consortium name="Lawrence Berkeley National Laboratory"/>
            <person name="Harder C.B."/>
            <person name="Miyauchi S."/>
            <person name="Viragh M."/>
            <person name="Kuo A."/>
            <person name="Thoen E."/>
            <person name="Andreopoulos B."/>
            <person name="Lu D."/>
            <person name="Skrede I."/>
            <person name="Drula E."/>
            <person name="Henrissat B."/>
            <person name="Morin E."/>
            <person name="Kohler A."/>
            <person name="Barry K."/>
            <person name="LaButti K."/>
            <person name="Morin E."/>
            <person name="Salamov A."/>
            <person name="Lipzen A."/>
            <person name="Mereny Z."/>
            <person name="Hegedus B."/>
            <person name="Baldrian P."/>
            <person name="Stursova M."/>
            <person name="Weitz H."/>
            <person name="Taylor A."/>
            <person name="Grigoriev I.V."/>
            <person name="Nagy L.G."/>
            <person name="Martin F."/>
            <person name="Kauserud H."/>
        </authorList>
    </citation>
    <scope>NUCLEOTIDE SEQUENCE</scope>
    <source>
        <strain evidence="2">CBHHK067</strain>
    </source>
</reference>
<evidence type="ECO:0000313" key="3">
    <source>
        <dbReference type="Proteomes" id="UP001221757"/>
    </source>
</evidence>
<dbReference type="EMBL" id="JARKIE010000185">
    <property type="protein sequence ID" value="KAJ7669707.1"/>
    <property type="molecule type" value="Genomic_DNA"/>
</dbReference>
<accession>A0AAD7G5Y6</accession>
<evidence type="ECO:0000313" key="2">
    <source>
        <dbReference type="EMBL" id="KAJ7669707.1"/>
    </source>
</evidence>
<keyword evidence="3" id="KW-1185">Reference proteome</keyword>
<dbReference type="AlphaFoldDB" id="A0AAD7G5Y6"/>
<organism evidence="2 3">
    <name type="scientific">Mycena rosella</name>
    <name type="common">Pink bonnet</name>
    <name type="synonym">Agaricus rosellus</name>
    <dbReference type="NCBI Taxonomy" id="1033263"/>
    <lineage>
        <taxon>Eukaryota</taxon>
        <taxon>Fungi</taxon>
        <taxon>Dikarya</taxon>
        <taxon>Basidiomycota</taxon>
        <taxon>Agaricomycotina</taxon>
        <taxon>Agaricomycetes</taxon>
        <taxon>Agaricomycetidae</taxon>
        <taxon>Agaricales</taxon>
        <taxon>Marasmiineae</taxon>
        <taxon>Mycenaceae</taxon>
        <taxon>Mycena</taxon>
    </lineage>
</organism>
<proteinExistence type="predicted"/>